<evidence type="ECO:0000256" key="1">
    <source>
        <dbReference type="SAM" id="MobiDB-lite"/>
    </source>
</evidence>
<reference evidence="2 3" key="1">
    <citation type="journal article" date="2009" name="J. Bacteriol.">
        <title>Genome sequence of Azotobacter vinelandii, an obligate aerobe specialized to support diverse anaerobic metabolic processes.</title>
        <authorList>
            <person name="Setubal J.C."/>
            <person name="dos Santos P."/>
            <person name="Goldman B.S."/>
            <person name="Ertesvag H."/>
            <person name="Espin G."/>
            <person name="Rubio L.M."/>
            <person name="Valla S."/>
            <person name="Almeida N.F."/>
            <person name="Balasubramanian D."/>
            <person name="Cromes L."/>
            <person name="Curatti L."/>
            <person name="Du Z."/>
            <person name="Godsy E."/>
            <person name="Goodner B."/>
            <person name="Hellner-Burris K."/>
            <person name="Hernandez J.A."/>
            <person name="Houmiel K."/>
            <person name="Imperial J."/>
            <person name="Kennedy C."/>
            <person name="Larson T.J."/>
            <person name="Latreille P."/>
            <person name="Ligon L.S."/>
            <person name="Lu J."/>
            <person name="Maerk M."/>
            <person name="Miller N.M."/>
            <person name="Norton S."/>
            <person name="O'Carroll I.P."/>
            <person name="Paulsen I."/>
            <person name="Raulfs E.C."/>
            <person name="Roemer R."/>
            <person name="Rosser J."/>
            <person name="Segura D."/>
            <person name="Slater S."/>
            <person name="Stricklin S.L."/>
            <person name="Studholme D.J."/>
            <person name="Sun J."/>
            <person name="Viana C.J."/>
            <person name="Wallin E."/>
            <person name="Wang B."/>
            <person name="Wheeler C."/>
            <person name="Zhu H."/>
            <person name="Dean D.R."/>
            <person name="Dixon R."/>
            <person name="Wood D."/>
        </authorList>
    </citation>
    <scope>NUCLEOTIDE SEQUENCE [LARGE SCALE GENOMIC DNA]</scope>
    <source>
        <strain evidence="3">DJ / ATCC BAA-1303</strain>
    </source>
</reference>
<organism evidence="2 3">
    <name type="scientific">Azotobacter vinelandii (strain DJ / ATCC BAA-1303)</name>
    <dbReference type="NCBI Taxonomy" id="322710"/>
    <lineage>
        <taxon>Bacteria</taxon>
        <taxon>Pseudomonadati</taxon>
        <taxon>Pseudomonadota</taxon>
        <taxon>Gammaproteobacteria</taxon>
        <taxon>Pseudomonadales</taxon>
        <taxon>Pseudomonadaceae</taxon>
        <taxon>Azotobacter</taxon>
    </lineage>
</organism>
<dbReference type="EMBL" id="CP001157">
    <property type="protein sequence ID" value="ACO77330.1"/>
    <property type="molecule type" value="Genomic_DNA"/>
</dbReference>
<evidence type="ECO:0000313" key="3">
    <source>
        <dbReference type="Proteomes" id="UP000002424"/>
    </source>
</evidence>
<dbReference type="Proteomes" id="UP000002424">
    <property type="component" value="Chromosome"/>
</dbReference>
<dbReference type="AlphaFoldDB" id="C1DP98"/>
<sequence length="47" mass="4790">MHNLTSANPAPCNTSVPGRPGYAVEMTDNIGTSGLGASLASMKRTGR</sequence>
<gene>
    <name evidence="2" type="ordered locus">Avin_10990</name>
</gene>
<accession>C1DP98</accession>
<name>C1DP98_AZOVD</name>
<keyword evidence="3" id="KW-1185">Reference proteome</keyword>
<evidence type="ECO:0000313" key="2">
    <source>
        <dbReference type="EMBL" id="ACO77330.1"/>
    </source>
</evidence>
<dbReference type="EnsemblBacteria" id="ACO77330">
    <property type="protein sequence ID" value="ACO77330"/>
    <property type="gene ID" value="Avin_10990"/>
</dbReference>
<protein>
    <submittedName>
        <fullName evidence="2">Uncharacterized protein</fullName>
    </submittedName>
</protein>
<proteinExistence type="predicted"/>
<dbReference type="HOGENOM" id="CLU_3164133_0_0_6"/>
<dbReference type="KEGG" id="avn:Avin_10990"/>
<feature type="region of interest" description="Disordered" evidence="1">
    <location>
        <begin position="1"/>
        <end position="47"/>
    </location>
</feature>
<feature type="compositionally biased region" description="Polar residues" evidence="1">
    <location>
        <begin position="1"/>
        <end position="16"/>
    </location>
</feature>